<accession>A0A6V8KSP0</accession>
<dbReference type="EMBL" id="BLPG01000001">
    <property type="protein sequence ID" value="GFJ86440.1"/>
    <property type="molecule type" value="Genomic_DNA"/>
</dbReference>
<reference evidence="7 8" key="1">
    <citation type="submission" date="2020-03" db="EMBL/GenBank/DDBJ databases">
        <title>Whole genome shotgun sequence of Phytohabitans rumicis NBRC 108638.</title>
        <authorList>
            <person name="Komaki H."/>
            <person name="Tamura T."/>
        </authorList>
    </citation>
    <scope>NUCLEOTIDE SEQUENCE [LARGE SCALE GENOMIC DNA]</scope>
    <source>
        <strain evidence="7 8">NBRC 108638</strain>
    </source>
</reference>
<dbReference type="GO" id="GO:0016020">
    <property type="term" value="C:membrane"/>
    <property type="evidence" value="ECO:0007669"/>
    <property type="project" value="UniProtKB-SubCell"/>
</dbReference>
<name>A0A6V8KSP0_9ACTN</name>
<keyword evidence="8" id="KW-1185">Reference proteome</keyword>
<comment type="caution">
    <text evidence="7">The sequence shown here is derived from an EMBL/GenBank/DDBJ whole genome shotgun (WGS) entry which is preliminary data.</text>
</comment>
<dbReference type="AlphaFoldDB" id="A0A6V8KSP0"/>
<dbReference type="InterPro" id="IPR013525">
    <property type="entry name" value="ABC2_TM"/>
</dbReference>
<feature type="transmembrane region" description="Helical" evidence="5">
    <location>
        <begin position="132"/>
        <end position="156"/>
    </location>
</feature>
<reference evidence="7 8" key="2">
    <citation type="submission" date="2020-03" db="EMBL/GenBank/DDBJ databases">
        <authorList>
            <person name="Ichikawa N."/>
            <person name="Kimura A."/>
            <person name="Kitahashi Y."/>
            <person name="Uohara A."/>
        </authorList>
    </citation>
    <scope>NUCLEOTIDE SEQUENCE [LARGE SCALE GENOMIC DNA]</scope>
    <source>
        <strain evidence="7 8">NBRC 108638</strain>
    </source>
</reference>
<protein>
    <submittedName>
        <fullName evidence="7">Transport permease protein</fullName>
    </submittedName>
</protein>
<evidence type="ECO:0000313" key="8">
    <source>
        <dbReference type="Proteomes" id="UP000482960"/>
    </source>
</evidence>
<dbReference type="GO" id="GO:0140359">
    <property type="term" value="F:ABC-type transporter activity"/>
    <property type="evidence" value="ECO:0007669"/>
    <property type="project" value="InterPro"/>
</dbReference>
<proteinExistence type="predicted"/>
<keyword evidence="3 5" id="KW-1133">Transmembrane helix</keyword>
<feature type="transmembrane region" description="Helical" evidence="5">
    <location>
        <begin position="168"/>
        <end position="187"/>
    </location>
</feature>
<evidence type="ECO:0000256" key="5">
    <source>
        <dbReference type="SAM" id="Phobius"/>
    </source>
</evidence>
<gene>
    <name evidence="7" type="ORF">Prum_000820</name>
</gene>
<sequence length="258" mass="26780">MTPRVRAIGRAELTLLWRNRTAMVNAVLLPVGAVALVAAVNAGDAIERADNATFVTGLLGLILLSVVYYNLVSTYVARREELVLKRLRTGEVTDAEILAGTASPTVVIAVAQVVLCVGVGAALVGLPVPVNVPVLVLGVLAGVVVFVLLAAASATFTHTVEMAQVTTLPVLLLCTVGSGIVVPTQMLPEPIAAVLRFLPLTPAVDLMRLGWLGTTGDGTPADFAGVFGPAAVPAAILAAWAAVGVAAVRRWFRWAPRR</sequence>
<dbReference type="Pfam" id="PF01061">
    <property type="entry name" value="ABC2_membrane"/>
    <property type="match status" value="1"/>
</dbReference>
<comment type="subcellular location">
    <subcellularLocation>
        <location evidence="1">Membrane</location>
        <topology evidence="1">Multi-pass membrane protein</topology>
    </subcellularLocation>
</comment>
<evidence type="ECO:0000256" key="3">
    <source>
        <dbReference type="ARBA" id="ARBA00022989"/>
    </source>
</evidence>
<dbReference type="InterPro" id="IPR052902">
    <property type="entry name" value="ABC-2_transporter"/>
</dbReference>
<feature type="domain" description="ABC-2 type transporter transmembrane" evidence="6">
    <location>
        <begin position="5"/>
        <end position="208"/>
    </location>
</feature>
<feature type="transmembrane region" description="Helical" evidence="5">
    <location>
        <begin position="52"/>
        <end position="76"/>
    </location>
</feature>
<dbReference type="PANTHER" id="PTHR43027:SF2">
    <property type="entry name" value="TRANSPORT PERMEASE PROTEIN"/>
    <property type="match status" value="1"/>
</dbReference>
<keyword evidence="4 5" id="KW-0472">Membrane</keyword>
<evidence type="ECO:0000259" key="6">
    <source>
        <dbReference type="Pfam" id="PF01061"/>
    </source>
</evidence>
<feature type="transmembrane region" description="Helical" evidence="5">
    <location>
        <begin position="97"/>
        <end position="126"/>
    </location>
</feature>
<evidence type="ECO:0000256" key="1">
    <source>
        <dbReference type="ARBA" id="ARBA00004141"/>
    </source>
</evidence>
<evidence type="ECO:0000256" key="2">
    <source>
        <dbReference type="ARBA" id="ARBA00022692"/>
    </source>
</evidence>
<keyword evidence="2 5" id="KW-0812">Transmembrane</keyword>
<dbReference type="Proteomes" id="UP000482960">
    <property type="component" value="Unassembled WGS sequence"/>
</dbReference>
<evidence type="ECO:0000256" key="4">
    <source>
        <dbReference type="ARBA" id="ARBA00023136"/>
    </source>
</evidence>
<feature type="transmembrane region" description="Helical" evidence="5">
    <location>
        <begin position="226"/>
        <end position="248"/>
    </location>
</feature>
<dbReference type="PANTHER" id="PTHR43027">
    <property type="entry name" value="DOXORUBICIN RESISTANCE ABC TRANSPORTER PERMEASE PROTEIN DRRC-RELATED"/>
    <property type="match status" value="1"/>
</dbReference>
<organism evidence="7 8">
    <name type="scientific">Phytohabitans rumicis</name>
    <dbReference type="NCBI Taxonomy" id="1076125"/>
    <lineage>
        <taxon>Bacteria</taxon>
        <taxon>Bacillati</taxon>
        <taxon>Actinomycetota</taxon>
        <taxon>Actinomycetes</taxon>
        <taxon>Micromonosporales</taxon>
        <taxon>Micromonosporaceae</taxon>
    </lineage>
</organism>
<evidence type="ECO:0000313" key="7">
    <source>
        <dbReference type="EMBL" id="GFJ86440.1"/>
    </source>
</evidence>
<dbReference type="RefSeq" id="WP_173072901.1">
    <property type="nucleotide sequence ID" value="NZ_BAABJB010000008.1"/>
</dbReference>